<organism evidence="2 3">
    <name type="scientific">Anaerostipes hadrus</name>
    <dbReference type="NCBI Taxonomy" id="649756"/>
    <lineage>
        <taxon>Bacteria</taxon>
        <taxon>Bacillati</taxon>
        <taxon>Bacillota</taxon>
        <taxon>Clostridia</taxon>
        <taxon>Lachnospirales</taxon>
        <taxon>Lachnospiraceae</taxon>
        <taxon>Anaerostipes</taxon>
    </lineage>
</organism>
<accession>A0A174PFR3</accession>
<protein>
    <submittedName>
        <fullName evidence="2">Stress response protein SCP2</fullName>
    </submittedName>
</protein>
<dbReference type="EMBL" id="CZAU01000015">
    <property type="protein sequence ID" value="CUP57235.1"/>
    <property type="molecule type" value="Genomic_DNA"/>
</dbReference>
<dbReference type="Pfam" id="PF02342">
    <property type="entry name" value="TerD"/>
    <property type="match status" value="1"/>
</dbReference>
<evidence type="ECO:0000313" key="2">
    <source>
        <dbReference type="EMBL" id="CUP57235.1"/>
    </source>
</evidence>
<dbReference type="InterPro" id="IPR051324">
    <property type="entry name" value="Stress/Tellurium_Resist"/>
</dbReference>
<dbReference type="InterPro" id="IPR003325">
    <property type="entry name" value="TerD"/>
</dbReference>
<gene>
    <name evidence="2" type="primary">yceC</name>
    <name evidence="2" type="ORF">ERS852520_01665</name>
</gene>
<dbReference type="OrthoDB" id="4123258at2"/>
<dbReference type="Gene3D" id="2.60.60.30">
    <property type="entry name" value="sav2460 like domains"/>
    <property type="match status" value="1"/>
</dbReference>
<evidence type="ECO:0000313" key="3">
    <source>
        <dbReference type="Proteomes" id="UP000095564"/>
    </source>
</evidence>
<feature type="domain" description="TerD" evidence="1">
    <location>
        <begin position="1"/>
        <end position="185"/>
    </location>
</feature>
<evidence type="ECO:0000259" key="1">
    <source>
        <dbReference type="Pfam" id="PF02342"/>
    </source>
</evidence>
<dbReference type="PANTHER" id="PTHR32097:SF17">
    <property type="entry name" value="CAMP-BINDING PROTEIN 1-RELATED"/>
    <property type="match status" value="1"/>
</dbReference>
<proteinExistence type="predicted"/>
<sequence length="191" mass="21504">MSVSLKKGQRVSLKKEDASLNKLMVGLGWDPVKHGQDADLDASVFEYGEKGIFGRTKAVINEVSYRHLTSADDAIHHHGDNLTGDGDGDDEQISIDLKKVTSKAEKLICVVNIYQAFSRKQDFGMIKNAYIRLVNEETGRELCRYDLTENYDGKTAMIMGELYRHNDEWKFVAIGEGTMDGSISEMKERSY</sequence>
<dbReference type="PANTHER" id="PTHR32097">
    <property type="entry name" value="CAMP-BINDING PROTEIN 1-RELATED"/>
    <property type="match status" value="1"/>
</dbReference>
<dbReference type="CDD" id="cd06974">
    <property type="entry name" value="TerD_like"/>
    <property type="match status" value="1"/>
</dbReference>
<name>A0A174PFR3_ANAHA</name>
<dbReference type="RefSeq" id="WP_055160168.1">
    <property type="nucleotide sequence ID" value="NZ_CZAU01000015.1"/>
</dbReference>
<dbReference type="Proteomes" id="UP000095564">
    <property type="component" value="Unassembled WGS sequence"/>
</dbReference>
<reference evidence="2 3" key="1">
    <citation type="submission" date="2015-09" db="EMBL/GenBank/DDBJ databases">
        <authorList>
            <consortium name="Pathogen Informatics"/>
        </authorList>
    </citation>
    <scope>NUCLEOTIDE SEQUENCE [LARGE SCALE GENOMIC DNA]</scope>
    <source>
        <strain evidence="2 3">2789STDY5834908</strain>
    </source>
</reference>
<dbReference type="AlphaFoldDB" id="A0A174PFR3"/>